<dbReference type="AlphaFoldDB" id="A0A1F5RDD4"/>
<evidence type="ECO:0000256" key="1">
    <source>
        <dbReference type="PROSITE-ProRule" id="PRU00339"/>
    </source>
</evidence>
<gene>
    <name evidence="2" type="ORF">A2024_03490</name>
</gene>
<dbReference type="EMBL" id="MFFM01000034">
    <property type="protein sequence ID" value="OGF12063.1"/>
    <property type="molecule type" value="Genomic_DNA"/>
</dbReference>
<name>A0A1F5RDD4_9BACT</name>
<sequence length="443" mass="49076">MHLATMDVRFRQGQWAGAEEVCRQGISACRELGDEYHRGLFLNQLGNILSYRGVRQEALDTMKEAQLVLSRWPDDIIMISVLYNMGYACEHFGDLDGALENYRAGQELARRAGDLRSENRANGNIGIIYAMRGDYRTALDYFHRLLESSAGLDDLAGVALAHGNLGLAFLYSGDPEQAEVHLQQKQELSRKMGDRLGLCQSFGSLGDLLAARGDYPGALKSYALAREHSLAMNSLNMTVTADEKSGEILALMGNHLEAESILMGAVELADKMGSRLSLPSLWQKIGDCRLALGRPGSAEIAFHNSIAIGREKSQEPFYMGAHRGLAALELGRGKLDSAREHCKRFLELAQKYQDQEYVLDCRILEARIMAADAPGPAVEELLKIIDQPLPPPRRADVLYWIWKLRQGPRDRLDALEALKQASLLAPTAENRERIDELDGPGPS</sequence>
<dbReference type="PROSITE" id="PS50005">
    <property type="entry name" value="TPR"/>
    <property type="match status" value="1"/>
</dbReference>
<dbReference type="Pfam" id="PF13424">
    <property type="entry name" value="TPR_12"/>
    <property type="match status" value="1"/>
</dbReference>
<protein>
    <submittedName>
        <fullName evidence="2">Uncharacterized protein</fullName>
    </submittedName>
</protein>
<dbReference type="Proteomes" id="UP000177230">
    <property type="component" value="Unassembled WGS sequence"/>
</dbReference>
<dbReference type="InterPro" id="IPR019734">
    <property type="entry name" value="TPR_rpt"/>
</dbReference>
<keyword evidence="1" id="KW-0802">TPR repeat</keyword>
<comment type="caution">
    <text evidence="2">The sequence shown here is derived from an EMBL/GenBank/DDBJ whole genome shotgun (WGS) entry which is preliminary data.</text>
</comment>
<feature type="repeat" description="TPR" evidence="1">
    <location>
        <begin position="119"/>
        <end position="152"/>
    </location>
</feature>
<evidence type="ECO:0000313" key="2">
    <source>
        <dbReference type="EMBL" id="OGF12063.1"/>
    </source>
</evidence>
<dbReference type="PANTHER" id="PTHR10098">
    <property type="entry name" value="RAPSYN-RELATED"/>
    <property type="match status" value="1"/>
</dbReference>
<evidence type="ECO:0000313" key="3">
    <source>
        <dbReference type="Proteomes" id="UP000177230"/>
    </source>
</evidence>
<reference evidence="2 3" key="1">
    <citation type="journal article" date="2016" name="Nat. Commun.">
        <title>Thousands of microbial genomes shed light on interconnected biogeochemical processes in an aquifer system.</title>
        <authorList>
            <person name="Anantharaman K."/>
            <person name="Brown C.T."/>
            <person name="Hug L.A."/>
            <person name="Sharon I."/>
            <person name="Castelle C.J."/>
            <person name="Probst A.J."/>
            <person name="Thomas B.C."/>
            <person name="Singh A."/>
            <person name="Wilkins M.J."/>
            <person name="Karaoz U."/>
            <person name="Brodie E.L."/>
            <person name="Williams K.H."/>
            <person name="Hubbard S.S."/>
            <person name="Banfield J.F."/>
        </authorList>
    </citation>
    <scope>NUCLEOTIDE SEQUENCE [LARGE SCALE GENOMIC DNA]</scope>
</reference>
<accession>A0A1F5RDD4</accession>
<dbReference type="InterPro" id="IPR011990">
    <property type="entry name" value="TPR-like_helical_dom_sf"/>
</dbReference>
<dbReference type="SMART" id="SM00028">
    <property type="entry name" value="TPR"/>
    <property type="match status" value="6"/>
</dbReference>
<organism evidence="2 3">
    <name type="scientific">Candidatus Edwardsbacteria bacterium GWF2_54_11</name>
    <dbReference type="NCBI Taxonomy" id="1817851"/>
    <lineage>
        <taxon>Bacteria</taxon>
        <taxon>Candidatus Edwardsiibacteriota</taxon>
    </lineage>
</organism>
<dbReference type="Gene3D" id="1.25.40.10">
    <property type="entry name" value="Tetratricopeptide repeat domain"/>
    <property type="match status" value="2"/>
</dbReference>
<proteinExistence type="predicted"/>
<dbReference type="SUPFAM" id="SSF48452">
    <property type="entry name" value="TPR-like"/>
    <property type="match status" value="2"/>
</dbReference>